<evidence type="ECO:0000256" key="1">
    <source>
        <dbReference type="SAM" id="MobiDB-lite"/>
    </source>
</evidence>
<proteinExistence type="predicted"/>
<comment type="caution">
    <text evidence="2">The sequence shown here is derived from an EMBL/GenBank/DDBJ whole genome shotgun (WGS) entry which is preliminary data.</text>
</comment>
<sequence length="93" mass="10883">MPRDEKQLVLSVPLGDACLPDSSDLRVIDLKKLDSRTSARTHRKEIDQGRRKSYYNEYRERNRRHQHQRIHDGRAADLPTHCGISIRQLHTAV</sequence>
<reference evidence="2 3" key="1">
    <citation type="submission" date="2021-06" db="EMBL/GenBank/DDBJ databases">
        <title>Caerostris extrusa draft genome.</title>
        <authorList>
            <person name="Kono N."/>
            <person name="Arakawa K."/>
        </authorList>
    </citation>
    <scope>NUCLEOTIDE SEQUENCE [LARGE SCALE GENOMIC DNA]</scope>
</reference>
<accession>A0AAV4TVC4</accession>
<keyword evidence="3" id="KW-1185">Reference proteome</keyword>
<dbReference type="EMBL" id="BPLR01011838">
    <property type="protein sequence ID" value="GIY49461.1"/>
    <property type="molecule type" value="Genomic_DNA"/>
</dbReference>
<dbReference type="Proteomes" id="UP001054945">
    <property type="component" value="Unassembled WGS sequence"/>
</dbReference>
<gene>
    <name evidence="2" type="ORF">CEXT_666281</name>
</gene>
<evidence type="ECO:0000313" key="2">
    <source>
        <dbReference type="EMBL" id="GIY49461.1"/>
    </source>
</evidence>
<protein>
    <submittedName>
        <fullName evidence="2">Uncharacterized protein</fullName>
    </submittedName>
</protein>
<organism evidence="2 3">
    <name type="scientific">Caerostris extrusa</name>
    <name type="common">Bark spider</name>
    <name type="synonym">Caerostris bankana</name>
    <dbReference type="NCBI Taxonomy" id="172846"/>
    <lineage>
        <taxon>Eukaryota</taxon>
        <taxon>Metazoa</taxon>
        <taxon>Ecdysozoa</taxon>
        <taxon>Arthropoda</taxon>
        <taxon>Chelicerata</taxon>
        <taxon>Arachnida</taxon>
        <taxon>Araneae</taxon>
        <taxon>Araneomorphae</taxon>
        <taxon>Entelegynae</taxon>
        <taxon>Araneoidea</taxon>
        <taxon>Araneidae</taxon>
        <taxon>Caerostris</taxon>
    </lineage>
</organism>
<feature type="region of interest" description="Disordered" evidence="1">
    <location>
        <begin position="36"/>
        <end position="76"/>
    </location>
</feature>
<evidence type="ECO:0000313" key="3">
    <source>
        <dbReference type="Proteomes" id="UP001054945"/>
    </source>
</evidence>
<dbReference type="AlphaFoldDB" id="A0AAV4TVC4"/>
<name>A0AAV4TVC4_CAEEX</name>